<evidence type="ECO:0000313" key="1">
    <source>
        <dbReference type="EMBL" id="MDZ5457236.1"/>
    </source>
</evidence>
<evidence type="ECO:0000313" key="2">
    <source>
        <dbReference type="Proteomes" id="UP001293718"/>
    </source>
</evidence>
<name>A0ABU5IFB6_9BURK</name>
<protein>
    <recommendedName>
        <fullName evidence="3">Methyltransferase domain-containing protein</fullName>
    </recommendedName>
</protein>
<accession>A0ABU5IFB6</accession>
<dbReference type="Proteomes" id="UP001293718">
    <property type="component" value="Unassembled WGS sequence"/>
</dbReference>
<dbReference type="SUPFAM" id="SSF53335">
    <property type="entry name" value="S-adenosyl-L-methionine-dependent methyltransferases"/>
    <property type="match status" value="1"/>
</dbReference>
<keyword evidence="2" id="KW-1185">Reference proteome</keyword>
<gene>
    <name evidence="1" type="ORF">SM757_11710</name>
</gene>
<proteinExistence type="predicted"/>
<sequence>MDTPAAPPDLSASQLARRHAPYFVQTVPVRSELQGHRRLDVFRQLCEGRRVLHVGCVDWPITDVRQSLHLQLAPYCAQLDGFDIHAEIFDVLRPALPQGSRLFSDWAEVTEEYDLVLVPEVLEHVPDVQGFLGQLDKVKAKEYVITVPDAYSCFSAHFEHLPDQGTVVEVVHPDHNCWYTPYTFSNVLKKYTPWRLDGLWFFNRISLLALLSKLPGNPPLE</sequence>
<dbReference type="RefSeq" id="WP_322465601.1">
    <property type="nucleotide sequence ID" value="NZ_JAXOJX010000016.1"/>
</dbReference>
<evidence type="ECO:0008006" key="3">
    <source>
        <dbReference type="Google" id="ProtNLM"/>
    </source>
</evidence>
<dbReference type="EMBL" id="JAXOJX010000016">
    <property type="protein sequence ID" value="MDZ5457236.1"/>
    <property type="molecule type" value="Genomic_DNA"/>
</dbReference>
<dbReference type="InterPro" id="IPR029063">
    <property type="entry name" value="SAM-dependent_MTases_sf"/>
</dbReference>
<comment type="caution">
    <text evidence="1">The sequence shown here is derived from an EMBL/GenBank/DDBJ whole genome shotgun (WGS) entry which is preliminary data.</text>
</comment>
<dbReference type="Gene3D" id="3.40.50.150">
    <property type="entry name" value="Vaccinia Virus protein VP39"/>
    <property type="match status" value="1"/>
</dbReference>
<reference evidence="1 2" key="1">
    <citation type="submission" date="2023-11" db="EMBL/GenBank/DDBJ databases">
        <title>Draft genome of Azohydromonas lata strain H1 (DSM1123), a polyhydroxyalkanoate producer.</title>
        <authorList>
            <person name="Traversa D."/>
            <person name="D'Addabbo P."/>
            <person name="Pazzani C."/>
            <person name="Manzari C."/>
            <person name="Chiara M."/>
            <person name="Scrascia M."/>
        </authorList>
    </citation>
    <scope>NUCLEOTIDE SEQUENCE [LARGE SCALE GENOMIC DNA]</scope>
    <source>
        <strain evidence="1 2">H1</strain>
    </source>
</reference>
<organism evidence="1 2">
    <name type="scientific">Azohydromonas lata</name>
    <dbReference type="NCBI Taxonomy" id="45677"/>
    <lineage>
        <taxon>Bacteria</taxon>
        <taxon>Pseudomonadati</taxon>
        <taxon>Pseudomonadota</taxon>
        <taxon>Betaproteobacteria</taxon>
        <taxon>Burkholderiales</taxon>
        <taxon>Sphaerotilaceae</taxon>
        <taxon>Azohydromonas</taxon>
    </lineage>
</organism>